<dbReference type="PANTHER" id="PTHR32196:SF32">
    <property type="entry name" value="XYLOSE TRANSPORT SYSTEM PERMEASE PROTEIN XYLH"/>
    <property type="match status" value="1"/>
</dbReference>
<keyword evidence="2" id="KW-0813">Transport</keyword>
<dbReference type="PANTHER" id="PTHR32196">
    <property type="entry name" value="ABC TRANSPORTER PERMEASE PROTEIN YPHD-RELATED-RELATED"/>
    <property type="match status" value="1"/>
</dbReference>
<accession>A0ABX0ZWQ7</accession>
<keyword evidence="7 11" id="KW-1133">Transmembrane helix</keyword>
<keyword evidence="13" id="KW-1185">Reference proteome</keyword>
<evidence type="ECO:0000313" key="12">
    <source>
        <dbReference type="EMBL" id="NJP47616.1"/>
    </source>
</evidence>
<evidence type="ECO:0000256" key="11">
    <source>
        <dbReference type="SAM" id="Phobius"/>
    </source>
</evidence>
<dbReference type="InterPro" id="IPR001851">
    <property type="entry name" value="ABC_transp_permease"/>
</dbReference>
<evidence type="ECO:0000256" key="7">
    <source>
        <dbReference type="ARBA" id="ARBA00022989"/>
    </source>
</evidence>
<feature type="transmembrane region" description="Helical" evidence="11">
    <location>
        <begin position="95"/>
        <end position="117"/>
    </location>
</feature>
<feature type="transmembrane region" description="Helical" evidence="11">
    <location>
        <begin position="45"/>
        <end position="65"/>
    </location>
</feature>
<dbReference type="EMBL" id="JAATEJ010000032">
    <property type="protein sequence ID" value="NJP47616.1"/>
    <property type="molecule type" value="Genomic_DNA"/>
</dbReference>
<feature type="transmembrane region" description="Helical" evidence="11">
    <location>
        <begin position="358"/>
        <end position="377"/>
    </location>
</feature>
<keyword evidence="3" id="KW-1003">Cell membrane</keyword>
<evidence type="ECO:0000256" key="1">
    <source>
        <dbReference type="ARBA" id="ARBA00004651"/>
    </source>
</evidence>
<evidence type="ECO:0000256" key="3">
    <source>
        <dbReference type="ARBA" id="ARBA00022475"/>
    </source>
</evidence>
<comment type="function">
    <text evidence="9">Part of the binding-protein-dependent transport system for D-xylose. Probably responsible for the translocation of the substrate across the membrane.</text>
</comment>
<proteinExistence type="predicted"/>
<feature type="transmembrane region" description="Helical" evidence="11">
    <location>
        <begin position="277"/>
        <end position="298"/>
    </location>
</feature>
<evidence type="ECO:0000256" key="8">
    <source>
        <dbReference type="ARBA" id="ARBA00023136"/>
    </source>
</evidence>
<evidence type="ECO:0000256" key="6">
    <source>
        <dbReference type="ARBA" id="ARBA00022692"/>
    </source>
</evidence>
<comment type="subcellular location">
    <subcellularLocation>
        <location evidence="1">Cell membrane</location>
        <topology evidence="1">Multi-pass membrane protein</topology>
    </subcellularLocation>
</comment>
<evidence type="ECO:0000256" key="2">
    <source>
        <dbReference type="ARBA" id="ARBA00022448"/>
    </source>
</evidence>
<evidence type="ECO:0000313" key="13">
    <source>
        <dbReference type="Proteomes" id="UP000734511"/>
    </source>
</evidence>
<dbReference type="Proteomes" id="UP000734511">
    <property type="component" value="Unassembled WGS sequence"/>
</dbReference>
<evidence type="ECO:0000256" key="5">
    <source>
        <dbReference type="ARBA" id="ARBA00022597"/>
    </source>
</evidence>
<keyword evidence="8 11" id="KW-0472">Membrane</keyword>
<feature type="transmembrane region" description="Helical" evidence="11">
    <location>
        <begin position="12"/>
        <end position="33"/>
    </location>
</feature>
<protein>
    <recommendedName>
        <fullName evidence="10">Xylose transport system permease protein XylH</fullName>
    </recommendedName>
</protein>
<feature type="transmembrane region" description="Helical" evidence="11">
    <location>
        <begin position="310"/>
        <end position="328"/>
    </location>
</feature>
<evidence type="ECO:0000256" key="10">
    <source>
        <dbReference type="ARBA" id="ARBA00035686"/>
    </source>
</evidence>
<feature type="transmembrane region" description="Helical" evidence="11">
    <location>
        <begin position="167"/>
        <end position="185"/>
    </location>
</feature>
<evidence type="ECO:0000256" key="4">
    <source>
        <dbReference type="ARBA" id="ARBA00022519"/>
    </source>
</evidence>
<feature type="transmembrane region" description="Helical" evidence="11">
    <location>
        <begin position="228"/>
        <end position="246"/>
    </location>
</feature>
<evidence type="ECO:0000256" key="9">
    <source>
        <dbReference type="ARBA" id="ARBA00035611"/>
    </source>
</evidence>
<keyword evidence="4" id="KW-0997">Cell inner membrane</keyword>
<feature type="transmembrane region" description="Helical" evidence="11">
    <location>
        <begin position="124"/>
        <end position="147"/>
    </location>
</feature>
<comment type="caution">
    <text evidence="12">The sequence shown here is derived from an EMBL/GenBank/DDBJ whole genome shotgun (WGS) entry which is preliminary data.</text>
</comment>
<dbReference type="CDD" id="cd06579">
    <property type="entry name" value="TM_PBP1_transp_AraH_like"/>
    <property type="match status" value="1"/>
</dbReference>
<sequence>MRERVQRLRTGDLGPLPVILGLVVISVIFQIANGRFLSPQNLSNLSLQIASTGVIALGIVFVLVIGEIDLSAGSVSGITSAAMVVLTINHGWPPVLAIVVAVVFGAAIGLFHGMIFTKLGVPSFVLTLGGLLAWQGGQLLVLGNHGTINIPYDGTIASLANTTLQSWIGYVIAAVYASAAVGRTCLTARWRRERGLAVRPFTGDLVRDGAVTAVILAATVVFSRWHGIPLSLLIFVGLVVAVDVLLRGTTFGRKLFAVGGNAEAARRAGIQVGTVKVIAFTIASSLAAFGGVLAASRLFAVNQASGGSDILLNAIAAAVIGGTSLFGGRGSAYSALLGMLVIGAVSNGMDLLNQTSAVKYVITGAVLVAAVVIDSLARRGRAASGR</sequence>
<dbReference type="Pfam" id="PF02653">
    <property type="entry name" value="BPD_transp_2"/>
    <property type="match status" value="1"/>
</dbReference>
<organism evidence="12 13">
    <name type="scientific">Actinacidiphila epipremni</name>
    <dbReference type="NCBI Taxonomy" id="2053013"/>
    <lineage>
        <taxon>Bacteria</taxon>
        <taxon>Bacillati</taxon>
        <taxon>Actinomycetota</taxon>
        <taxon>Actinomycetes</taxon>
        <taxon>Kitasatosporales</taxon>
        <taxon>Streptomycetaceae</taxon>
        <taxon>Actinacidiphila</taxon>
    </lineage>
</organism>
<reference evidence="12 13" key="1">
    <citation type="submission" date="2020-03" db="EMBL/GenBank/DDBJ databases">
        <title>WGS of actinomycetes isolated from Thailand.</title>
        <authorList>
            <person name="Thawai C."/>
        </authorList>
    </citation>
    <scope>NUCLEOTIDE SEQUENCE [LARGE SCALE GENOMIC DNA]</scope>
    <source>
        <strain evidence="12 13">PRB2-1</strain>
    </source>
</reference>
<feature type="transmembrane region" description="Helical" evidence="11">
    <location>
        <begin position="72"/>
        <end position="89"/>
    </location>
</feature>
<name>A0ABX0ZWQ7_9ACTN</name>
<gene>
    <name evidence="12" type="ORF">HCN08_30050</name>
</gene>
<keyword evidence="5" id="KW-0762">Sugar transport</keyword>
<keyword evidence="6 11" id="KW-0812">Transmembrane</keyword>